<dbReference type="KEGG" id="aoc:Aocu_07120"/>
<dbReference type="Proteomes" id="UP000032434">
    <property type="component" value="Chromosome 1"/>
</dbReference>
<protein>
    <submittedName>
        <fullName evidence="1">Uncharacterized protein</fullName>
    </submittedName>
</protein>
<proteinExistence type="predicted"/>
<gene>
    <name evidence="1" type="ORF">Aocu_07120</name>
</gene>
<name>A0A061AA56_9MOLU</name>
<dbReference type="AlphaFoldDB" id="A0A061AA56"/>
<evidence type="ECO:0000313" key="1">
    <source>
        <dbReference type="EMBL" id="CDR30785.1"/>
    </source>
</evidence>
<dbReference type="HOGENOM" id="CLU_3039331_0_0_14"/>
<organism evidence="1 2">
    <name type="scientific">Acholeplasma oculi</name>
    <dbReference type="NCBI Taxonomy" id="35623"/>
    <lineage>
        <taxon>Bacteria</taxon>
        <taxon>Bacillati</taxon>
        <taxon>Mycoplasmatota</taxon>
        <taxon>Mollicutes</taxon>
        <taxon>Acholeplasmatales</taxon>
        <taxon>Acholeplasmataceae</taxon>
        <taxon>Acholeplasma</taxon>
    </lineage>
</organism>
<keyword evidence="2" id="KW-1185">Reference proteome</keyword>
<dbReference type="InParanoid" id="A0A061AA56"/>
<sequence>MGLKNYSNSLSLYLYNLNPKNGTISVDIHETMLRYSAERGLSFQHEDWIVPILN</sequence>
<accession>A0A061AA56</accession>
<dbReference type="EMBL" id="LK028559">
    <property type="protein sequence ID" value="CDR30785.1"/>
    <property type="molecule type" value="Genomic_DNA"/>
</dbReference>
<evidence type="ECO:0000313" key="2">
    <source>
        <dbReference type="Proteomes" id="UP000032434"/>
    </source>
</evidence>
<dbReference type="PATRIC" id="fig|35623.3.peg.712"/>
<reference evidence="2" key="1">
    <citation type="submission" date="2014-05" db="EMBL/GenBank/DDBJ databases">
        <authorList>
            <person name="Kube M."/>
        </authorList>
    </citation>
    <scope>NUCLEOTIDE SEQUENCE [LARGE SCALE GENOMIC DNA]</scope>
</reference>